<feature type="transmembrane region" description="Helical" evidence="11">
    <location>
        <begin position="6"/>
        <end position="26"/>
    </location>
</feature>
<keyword evidence="3" id="KW-0813">Transport</keyword>
<dbReference type="SUPFAM" id="SSF51735">
    <property type="entry name" value="NAD(P)-binding Rossmann-fold domains"/>
    <property type="match status" value="1"/>
</dbReference>
<comment type="similarity">
    <text evidence="2">Belongs to the monovalent cation:proton antiporter 2 (CPA2) transporter (TC 2.A.37) family.</text>
</comment>
<dbReference type="AlphaFoldDB" id="A0A7W6N8T6"/>
<dbReference type="RefSeq" id="WP_035459677.1">
    <property type="nucleotide sequence ID" value="NZ_JACIDC010000008.1"/>
</dbReference>
<dbReference type="PANTHER" id="PTHR42751:SF1">
    <property type="entry name" value="CATION_PROTON ANTIPORTER YBAL-RELATED"/>
    <property type="match status" value="1"/>
</dbReference>
<keyword evidence="6 11" id="KW-1133">Transmembrane helix</keyword>
<feature type="transmembrane region" description="Helical" evidence="11">
    <location>
        <begin position="148"/>
        <end position="172"/>
    </location>
</feature>
<evidence type="ECO:0000313" key="13">
    <source>
        <dbReference type="EMBL" id="MBB4040996.1"/>
    </source>
</evidence>
<evidence type="ECO:0000256" key="6">
    <source>
        <dbReference type="ARBA" id="ARBA00022989"/>
    </source>
</evidence>
<dbReference type="Proteomes" id="UP000519439">
    <property type="component" value="Unassembled WGS sequence"/>
</dbReference>
<evidence type="ECO:0000256" key="4">
    <source>
        <dbReference type="ARBA" id="ARBA00022449"/>
    </source>
</evidence>
<feature type="transmembrane region" description="Helical" evidence="11">
    <location>
        <begin position="334"/>
        <end position="356"/>
    </location>
</feature>
<feature type="transmembrane region" description="Helical" evidence="11">
    <location>
        <begin position="57"/>
        <end position="76"/>
    </location>
</feature>
<dbReference type="GO" id="GO:0015297">
    <property type="term" value="F:antiporter activity"/>
    <property type="evidence" value="ECO:0007669"/>
    <property type="project" value="UniProtKB-KW"/>
</dbReference>
<feature type="transmembrane region" description="Helical" evidence="11">
    <location>
        <begin position="227"/>
        <end position="260"/>
    </location>
</feature>
<dbReference type="Pfam" id="PF02254">
    <property type="entry name" value="TrkA_N"/>
    <property type="match status" value="1"/>
</dbReference>
<name>A0A7W6N8T6_9HYPH</name>
<feature type="transmembrane region" description="Helical" evidence="11">
    <location>
        <begin position="88"/>
        <end position="110"/>
    </location>
</feature>
<dbReference type="NCBIfam" id="TIGR00932">
    <property type="entry name" value="2a37"/>
    <property type="match status" value="1"/>
</dbReference>
<dbReference type="InterPro" id="IPR003148">
    <property type="entry name" value="RCK_N"/>
</dbReference>
<dbReference type="Gene3D" id="1.20.1530.20">
    <property type="match status" value="1"/>
</dbReference>
<dbReference type="GO" id="GO:1902600">
    <property type="term" value="P:proton transmembrane transport"/>
    <property type="evidence" value="ECO:0007669"/>
    <property type="project" value="InterPro"/>
</dbReference>
<dbReference type="GO" id="GO:0006813">
    <property type="term" value="P:potassium ion transport"/>
    <property type="evidence" value="ECO:0007669"/>
    <property type="project" value="InterPro"/>
</dbReference>
<evidence type="ECO:0000256" key="5">
    <source>
        <dbReference type="ARBA" id="ARBA00022692"/>
    </source>
</evidence>
<keyword evidence="9" id="KW-0175">Coiled coil</keyword>
<gene>
    <name evidence="13" type="ORF">GGR34_002655</name>
</gene>
<evidence type="ECO:0000256" key="1">
    <source>
        <dbReference type="ARBA" id="ARBA00004141"/>
    </source>
</evidence>
<comment type="subcellular location">
    <subcellularLocation>
        <location evidence="1">Membrane</location>
        <topology evidence="1">Multi-pass membrane protein</topology>
    </subcellularLocation>
</comment>
<sequence length="630" mass="66135">MPHHTPLISTIVVGLVMAFALGAIAHRFRLSPLIGYLLAGVLAGPFTPGYVADQGLANQLAEIGVILLMFGVGLHFSLKDLLSVKAIAIPGAVVQIASATLLGMGLAWLMGWSLSGGIVFGLALSVASTVVLLRALQERRLIETERGHIAVGWLIVEDLAMVLTLVLLPAFANATASTSADLETILTSLGITLGKVIAFVAVMLIVGRRVIPWILHYVAHTGSRELFRLAVLAIALGAAFGAAELFGVSFALGAFFAGMVLSESELSHQAASETLPLRDAFAVLFFVSVGMLFDPMILVNDFGPVLATFFIIVVGKSLAAFAIVRLFGHPNSTALTIAASLAQIGEFSFILAGLGVELDILPEKGRDLILAGAILSILTNPFLFSLLGRWSAKREAAKAQVKAAVEALAAAKEAAEAEKVALAEKEAAATRESLPVTSLTDHVVLVGHGRVGKYISRKMAAAGTPFLVIESNKTQIADLQKDDVPIIIGNAADPDVAAAANIGEARCLLVAIPDAFESGQVVEQARKINPDLPIVVRVHSDAQEEHALKYGATSVVMGEQEIARAMFAAVPDAPRTPVLSSVEEAESAEDEHPAAEPLPDVLRPESHADQASGKPAEERPSGQQADDPGR</sequence>
<evidence type="ECO:0000256" key="8">
    <source>
        <dbReference type="ARBA" id="ARBA00023136"/>
    </source>
</evidence>
<feature type="domain" description="RCK N-terminal" evidence="12">
    <location>
        <begin position="440"/>
        <end position="557"/>
    </location>
</feature>
<evidence type="ECO:0000256" key="7">
    <source>
        <dbReference type="ARBA" id="ARBA00023065"/>
    </source>
</evidence>
<evidence type="ECO:0000256" key="9">
    <source>
        <dbReference type="SAM" id="Coils"/>
    </source>
</evidence>
<protein>
    <submittedName>
        <fullName evidence="13">CPA2 family monovalent cation:H+ antiporter-2</fullName>
    </submittedName>
</protein>
<feature type="region of interest" description="Disordered" evidence="10">
    <location>
        <begin position="577"/>
        <end position="630"/>
    </location>
</feature>
<feature type="coiled-coil region" evidence="9">
    <location>
        <begin position="394"/>
        <end position="432"/>
    </location>
</feature>
<dbReference type="NCBIfam" id="NF007950">
    <property type="entry name" value="PRK10669.1"/>
    <property type="match status" value="1"/>
</dbReference>
<comment type="caution">
    <text evidence="13">The sequence shown here is derived from an EMBL/GenBank/DDBJ whole genome shotgun (WGS) entry which is preliminary data.</text>
</comment>
<feature type="transmembrane region" description="Helical" evidence="11">
    <location>
        <begin position="280"/>
        <end position="299"/>
    </location>
</feature>
<proteinExistence type="inferred from homology"/>
<keyword evidence="4" id="KW-0050">Antiport</keyword>
<feature type="transmembrane region" description="Helical" evidence="11">
    <location>
        <begin position="116"/>
        <end position="136"/>
    </location>
</feature>
<dbReference type="PANTHER" id="PTHR42751">
    <property type="entry name" value="SODIUM/HYDROGEN EXCHANGER FAMILY/TRKA DOMAIN PROTEIN"/>
    <property type="match status" value="1"/>
</dbReference>
<feature type="transmembrane region" description="Helical" evidence="11">
    <location>
        <begin position="33"/>
        <end position="51"/>
    </location>
</feature>
<evidence type="ECO:0000256" key="11">
    <source>
        <dbReference type="SAM" id="Phobius"/>
    </source>
</evidence>
<dbReference type="GO" id="GO:0016020">
    <property type="term" value="C:membrane"/>
    <property type="evidence" value="ECO:0007669"/>
    <property type="project" value="UniProtKB-SubCell"/>
</dbReference>
<evidence type="ECO:0000256" key="2">
    <source>
        <dbReference type="ARBA" id="ARBA00005551"/>
    </source>
</evidence>
<keyword evidence="7" id="KW-0406">Ion transport</keyword>
<dbReference type="EMBL" id="JACIDC010000008">
    <property type="protein sequence ID" value="MBB4040996.1"/>
    <property type="molecule type" value="Genomic_DNA"/>
</dbReference>
<dbReference type="Pfam" id="PF00999">
    <property type="entry name" value="Na_H_Exchanger"/>
    <property type="match status" value="1"/>
</dbReference>
<keyword evidence="5 11" id="KW-0812">Transmembrane</keyword>
<organism evidence="13 14">
    <name type="scientific">Microvirga flocculans</name>
    <dbReference type="NCBI Taxonomy" id="217168"/>
    <lineage>
        <taxon>Bacteria</taxon>
        <taxon>Pseudomonadati</taxon>
        <taxon>Pseudomonadota</taxon>
        <taxon>Alphaproteobacteria</taxon>
        <taxon>Hyphomicrobiales</taxon>
        <taxon>Methylobacteriaceae</taxon>
        <taxon>Microvirga</taxon>
    </lineage>
</organism>
<evidence type="ECO:0000259" key="12">
    <source>
        <dbReference type="PROSITE" id="PS51201"/>
    </source>
</evidence>
<keyword evidence="8 11" id="KW-0472">Membrane</keyword>
<evidence type="ECO:0000313" key="14">
    <source>
        <dbReference type="Proteomes" id="UP000519439"/>
    </source>
</evidence>
<evidence type="ECO:0000256" key="10">
    <source>
        <dbReference type="SAM" id="MobiDB-lite"/>
    </source>
</evidence>
<dbReference type="PROSITE" id="PS51201">
    <property type="entry name" value="RCK_N"/>
    <property type="match status" value="1"/>
</dbReference>
<feature type="transmembrane region" description="Helical" evidence="11">
    <location>
        <begin position="306"/>
        <end position="328"/>
    </location>
</feature>
<dbReference type="InterPro" id="IPR006153">
    <property type="entry name" value="Cation/H_exchanger_TM"/>
</dbReference>
<evidence type="ECO:0000256" key="3">
    <source>
        <dbReference type="ARBA" id="ARBA00022448"/>
    </source>
</evidence>
<feature type="transmembrane region" description="Helical" evidence="11">
    <location>
        <begin position="368"/>
        <end position="390"/>
    </location>
</feature>
<reference evidence="13 14" key="1">
    <citation type="submission" date="2020-08" db="EMBL/GenBank/DDBJ databases">
        <title>Genomic Encyclopedia of Type Strains, Phase IV (KMG-IV): sequencing the most valuable type-strain genomes for metagenomic binning, comparative biology and taxonomic classification.</title>
        <authorList>
            <person name="Goeker M."/>
        </authorList>
    </citation>
    <scope>NUCLEOTIDE SEQUENCE [LARGE SCALE GENOMIC DNA]</scope>
    <source>
        <strain evidence="13 14">DSM 15743</strain>
    </source>
</reference>
<accession>A0A7W6N8T6</accession>
<dbReference type="InterPro" id="IPR004771">
    <property type="entry name" value="K/H_exchanger"/>
</dbReference>
<keyword evidence="14" id="KW-1185">Reference proteome</keyword>
<dbReference type="GO" id="GO:0008324">
    <property type="term" value="F:monoatomic cation transmembrane transporter activity"/>
    <property type="evidence" value="ECO:0007669"/>
    <property type="project" value="InterPro"/>
</dbReference>
<dbReference type="InterPro" id="IPR036291">
    <property type="entry name" value="NAD(P)-bd_dom_sf"/>
</dbReference>
<dbReference type="InterPro" id="IPR038770">
    <property type="entry name" value="Na+/solute_symporter_sf"/>
</dbReference>
<feature type="transmembrane region" description="Helical" evidence="11">
    <location>
        <begin position="184"/>
        <end position="206"/>
    </location>
</feature>
<dbReference type="Gene3D" id="3.40.50.720">
    <property type="entry name" value="NAD(P)-binding Rossmann-like Domain"/>
    <property type="match status" value="1"/>
</dbReference>